<dbReference type="EMBL" id="CAJNJQ010006658">
    <property type="protein sequence ID" value="CAE7234029.1"/>
    <property type="molecule type" value="Genomic_DNA"/>
</dbReference>
<feature type="repeat" description="WD" evidence="3">
    <location>
        <begin position="1062"/>
        <end position="1103"/>
    </location>
</feature>
<dbReference type="PRINTS" id="PR00320">
    <property type="entry name" value="GPROTEINBRPT"/>
</dbReference>
<dbReference type="InterPro" id="IPR001680">
    <property type="entry name" value="WD40_rpt"/>
</dbReference>
<feature type="repeat" description="WD" evidence="3">
    <location>
        <begin position="1019"/>
        <end position="1060"/>
    </location>
</feature>
<dbReference type="PANTHER" id="PTHR19879:SF9">
    <property type="entry name" value="TRANSCRIPTION INITIATION FACTOR TFIID SUBUNIT 5"/>
    <property type="match status" value="1"/>
</dbReference>
<feature type="repeat" description="WD" evidence="3">
    <location>
        <begin position="934"/>
        <end position="975"/>
    </location>
</feature>
<dbReference type="SUPFAM" id="SSF50978">
    <property type="entry name" value="WD40 repeat-like"/>
    <property type="match status" value="1"/>
</dbReference>
<feature type="compositionally biased region" description="Polar residues" evidence="4">
    <location>
        <begin position="74"/>
        <end position="87"/>
    </location>
</feature>
<name>A0A8H3I6V7_9AGAM</name>
<dbReference type="InterPro" id="IPR019775">
    <property type="entry name" value="WD40_repeat_CS"/>
</dbReference>
<dbReference type="Gene3D" id="2.130.10.10">
    <property type="entry name" value="YVTN repeat-like/Quinoprotein amine dehydrogenase"/>
    <property type="match status" value="3"/>
</dbReference>
<dbReference type="PROSITE" id="PS50837">
    <property type="entry name" value="NACHT"/>
    <property type="match status" value="1"/>
</dbReference>
<dbReference type="SMART" id="SM00320">
    <property type="entry name" value="WD40"/>
    <property type="match status" value="7"/>
</dbReference>
<dbReference type="Gene3D" id="3.40.50.300">
    <property type="entry name" value="P-loop containing nucleotide triphosphate hydrolases"/>
    <property type="match status" value="1"/>
</dbReference>
<feature type="region of interest" description="Disordered" evidence="4">
    <location>
        <begin position="26"/>
        <end position="45"/>
    </location>
</feature>
<proteinExistence type="predicted"/>
<gene>
    <name evidence="6" type="ORF">RDB_LOCUS192748</name>
</gene>
<keyword evidence="2" id="KW-0677">Repeat</keyword>
<dbReference type="InterPro" id="IPR015943">
    <property type="entry name" value="WD40/YVTN_repeat-like_dom_sf"/>
</dbReference>
<evidence type="ECO:0000256" key="3">
    <source>
        <dbReference type="PROSITE-ProRule" id="PRU00221"/>
    </source>
</evidence>
<dbReference type="PROSITE" id="PS50294">
    <property type="entry name" value="WD_REPEATS_REGION"/>
    <property type="match status" value="5"/>
</dbReference>
<dbReference type="AlphaFoldDB" id="A0A8H3I6V7"/>
<evidence type="ECO:0000256" key="1">
    <source>
        <dbReference type="ARBA" id="ARBA00022574"/>
    </source>
</evidence>
<dbReference type="Pfam" id="PF24883">
    <property type="entry name" value="NPHP3_N"/>
    <property type="match status" value="1"/>
</dbReference>
<keyword evidence="1 3" id="KW-0853">WD repeat</keyword>
<feature type="region of interest" description="Disordered" evidence="4">
    <location>
        <begin position="67"/>
        <end position="87"/>
    </location>
</feature>
<evidence type="ECO:0000259" key="5">
    <source>
        <dbReference type="PROSITE" id="PS50837"/>
    </source>
</evidence>
<dbReference type="InterPro" id="IPR056884">
    <property type="entry name" value="NPHP3-like_N"/>
</dbReference>
<evidence type="ECO:0000256" key="2">
    <source>
        <dbReference type="ARBA" id="ARBA00022737"/>
    </source>
</evidence>
<evidence type="ECO:0000256" key="4">
    <source>
        <dbReference type="SAM" id="MobiDB-lite"/>
    </source>
</evidence>
<organism evidence="6 7">
    <name type="scientific">Rhizoctonia solani</name>
    <dbReference type="NCBI Taxonomy" id="456999"/>
    <lineage>
        <taxon>Eukaryota</taxon>
        <taxon>Fungi</taxon>
        <taxon>Dikarya</taxon>
        <taxon>Basidiomycota</taxon>
        <taxon>Agaricomycotina</taxon>
        <taxon>Agaricomycetes</taxon>
        <taxon>Cantharellales</taxon>
        <taxon>Ceratobasidiaceae</taxon>
        <taxon>Rhizoctonia</taxon>
    </lineage>
</organism>
<evidence type="ECO:0000313" key="7">
    <source>
        <dbReference type="Proteomes" id="UP000663827"/>
    </source>
</evidence>
<dbReference type="InterPro" id="IPR036322">
    <property type="entry name" value="WD40_repeat_dom_sf"/>
</dbReference>
<comment type="caution">
    <text evidence="6">The sequence shown here is derived from an EMBL/GenBank/DDBJ whole genome shotgun (WGS) entry which is preliminary data.</text>
</comment>
<dbReference type="InterPro" id="IPR020472">
    <property type="entry name" value="WD40_PAC1"/>
</dbReference>
<feature type="repeat" description="WD" evidence="3">
    <location>
        <begin position="1105"/>
        <end position="1146"/>
    </location>
</feature>
<feature type="domain" description="NACHT" evidence="5">
    <location>
        <begin position="315"/>
        <end position="460"/>
    </location>
</feature>
<sequence>MELTLGARRPLPNTVFSGRWAVRHKNSEPLHPDNMASHSPTNELDKNDALASKVGFRRRFKKLLSPFRTPKGSARNSASEVPSRSVTPALSIQDEGLPNDIPPTVPQSISPNLLLVSPITNRRSETPVLENSRGTWAGLRSALNVLGSSSTPIQYAVRDLLGVLDIYEAAARERDDYDQITIELENIAETLIQCVGEFSLKECGRGFSRIADTISKQVEAVKQKRMNLSRYSKTKDEDIIQSYRKVEQAFRQLQTWRNTNHQHIRALLRELLPVDDAMYDSGYSTTVKRRHCTEGTRVEVLSRLFNWANDPEINRMYWINGMAGTGKTALAYSLCKLLDEHHQLGASFFCSRYNSSCWNSHRIIPTLAYQLANYSAPFRSELCQVLMNEPDIGMRGASTQFERLIRTPLLNSKDMIPDNVAVVIDALDECEDIEGVKVLLELFYRHMHSLPLKLFLASRPEPVIRKALPIASEYVTILCLHELDLRIVESDIELYLHTALGSLNLAQQAIVELTQRAGSLFLYAEAIAQYIIPDGRMVDSRARLEDILSPTPPPFGRLDNIYSDVLKSAFDTSTLQSHELSKMKLVLWTCVCSMEPLPIATLAVLTGLTNNQVFSALDPLQSVLHVDGTSGLVSVIHASFPNHIIGRQQVGEFCCASEAETLAIYCFELMAGELKFNICNLQTSFIYDDQVEDLDTRIHDTISPALAYASRYWSKHLQHSRASIRLVKLLDEFLRNRFLFWMEVLNLKQCIGFGSHMLFEAQKWVIDSVAEENDQLRQWLVDARDFLLRFSSNPCSQSTPHIYVSALPFCSRVSCVYKEYWGKTCGLISPWDTTVTQNHSALVSRIRLTGAIGVVAWAMQPLSGFVIALVVGGRLLLSDALTSRVIWNCEYSSSIKCIGQSPNGRRFAVGSEDGLISVWSGESLFLSHASPMTFGPYGKSVESLGFSHDAKRIVSGSADCTIRILNAETGELILGPLRGHTGWVTAIQFSPEGRTLASASDDGTIRIWDAQHGNIVGVIMGHTSSVTSLAFSPNGTRIISGSNDCTIRVWDVSSRQIAIGPIKGHTQGVTSVTYSLDGSKMISSSYDSSVCVWDARSGRMVLGPLRGHTDSVTALAFSADGAYLASAGRDGTICLWNIGYASTRASLGEGHTEDVTSVAFSLDGNKIASGSQDDTLIIWDSHTGRALGNPIHTHSDGVGKMVEFTSGISQQEKKGLARWRGTRVL</sequence>
<feature type="repeat" description="WD" evidence="3">
    <location>
        <begin position="977"/>
        <end position="1018"/>
    </location>
</feature>
<dbReference type="CDD" id="cd00200">
    <property type="entry name" value="WD40"/>
    <property type="match status" value="1"/>
</dbReference>
<dbReference type="PANTHER" id="PTHR19879">
    <property type="entry name" value="TRANSCRIPTION INITIATION FACTOR TFIID"/>
    <property type="match status" value="1"/>
</dbReference>
<evidence type="ECO:0000313" key="6">
    <source>
        <dbReference type="EMBL" id="CAE7234029.1"/>
    </source>
</evidence>
<dbReference type="PROSITE" id="PS50082">
    <property type="entry name" value="WD_REPEATS_2"/>
    <property type="match status" value="7"/>
</dbReference>
<dbReference type="InterPro" id="IPR007111">
    <property type="entry name" value="NACHT_NTPase"/>
</dbReference>
<feature type="repeat" description="WD" evidence="3">
    <location>
        <begin position="888"/>
        <end position="920"/>
    </location>
</feature>
<dbReference type="PROSITE" id="PS00678">
    <property type="entry name" value="WD_REPEATS_1"/>
    <property type="match status" value="3"/>
</dbReference>
<protein>
    <recommendedName>
        <fullName evidence="5">NACHT domain-containing protein</fullName>
    </recommendedName>
</protein>
<dbReference type="Pfam" id="PF00400">
    <property type="entry name" value="WD40"/>
    <property type="match status" value="7"/>
</dbReference>
<dbReference type="InterPro" id="IPR027417">
    <property type="entry name" value="P-loop_NTPase"/>
</dbReference>
<accession>A0A8H3I6V7</accession>
<dbReference type="Proteomes" id="UP000663827">
    <property type="component" value="Unassembled WGS sequence"/>
</dbReference>
<reference evidence="6" key="1">
    <citation type="submission" date="2021-01" db="EMBL/GenBank/DDBJ databases">
        <authorList>
            <person name="Kaushik A."/>
        </authorList>
    </citation>
    <scope>NUCLEOTIDE SEQUENCE</scope>
    <source>
        <strain evidence="6">AG5</strain>
    </source>
</reference>
<feature type="repeat" description="WD" evidence="3">
    <location>
        <begin position="1148"/>
        <end position="1189"/>
    </location>
</feature>
<dbReference type="SUPFAM" id="SSF52540">
    <property type="entry name" value="P-loop containing nucleoside triphosphate hydrolases"/>
    <property type="match status" value="1"/>
</dbReference>